<dbReference type="PANTHER" id="PTHR14222:SF2">
    <property type="entry name" value="CONDENSIN COMPLEX SUBUNIT 1"/>
    <property type="match status" value="1"/>
</dbReference>
<gene>
    <name evidence="14" type="ORF">S7711_05438</name>
</gene>
<dbReference type="InterPro" id="IPR007673">
    <property type="entry name" value="Condensin_cplx_su1"/>
</dbReference>
<dbReference type="GO" id="GO:0000779">
    <property type="term" value="C:condensed chromosome, centromeric region"/>
    <property type="evidence" value="ECO:0007669"/>
    <property type="project" value="TreeGrafter"/>
</dbReference>
<keyword evidence="7 10" id="KW-0226">DNA condensation</keyword>
<dbReference type="InterPro" id="IPR016024">
    <property type="entry name" value="ARM-type_fold"/>
</dbReference>
<dbReference type="GO" id="GO:0000796">
    <property type="term" value="C:condensin complex"/>
    <property type="evidence" value="ECO:0007669"/>
    <property type="project" value="TreeGrafter"/>
</dbReference>
<keyword evidence="4" id="KW-0158">Chromosome</keyword>
<dbReference type="GO" id="GO:0005634">
    <property type="term" value="C:nucleus"/>
    <property type="evidence" value="ECO:0007669"/>
    <property type="project" value="UniProtKB-SubCell"/>
</dbReference>
<evidence type="ECO:0000256" key="1">
    <source>
        <dbReference type="ARBA" id="ARBA00004123"/>
    </source>
</evidence>
<keyword evidence="5 10" id="KW-0132">Cell division</keyword>
<keyword evidence="9 10" id="KW-0131">Cell cycle</keyword>
<evidence type="ECO:0000256" key="9">
    <source>
        <dbReference type="ARBA" id="ARBA00023306"/>
    </source>
</evidence>
<keyword evidence="8" id="KW-0539">Nucleus</keyword>
<dbReference type="InterPro" id="IPR032682">
    <property type="entry name" value="Cnd1_C"/>
</dbReference>
<keyword evidence="15" id="KW-1185">Reference proteome</keyword>
<comment type="function">
    <text evidence="10">Regulatory subunit of the condensin complex, a complex required for conversion of interphase chromatin into mitotic-like condense chromosomes. The condensin complex probably introduces positive supercoils into relaxed DNA in the presence of type I topoisomerases and converts nicked DNA into positive knotted forms in the presence of type II topoisomerases.</text>
</comment>
<organism evidence="14 15">
    <name type="scientific">Stachybotrys chartarum (strain CBS 109288 / IBT 7711)</name>
    <name type="common">Toxic black mold</name>
    <name type="synonym">Stilbospora chartarum</name>
    <dbReference type="NCBI Taxonomy" id="1280523"/>
    <lineage>
        <taxon>Eukaryota</taxon>
        <taxon>Fungi</taxon>
        <taxon>Dikarya</taxon>
        <taxon>Ascomycota</taxon>
        <taxon>Pezizomycotina</taxon>
        <taxon>Sordariomycetes</taxon>
        <taxon>Hypocreomycetidae</taxon>
        <taxon>Hypocreales</taxon>
        <taxon>Stachybotryaceae</taxon>
        <taxon>Stachybotrys</taxon>
    </lineage>
</organism>
<evidence type="ECO:0000256" key="3">
    <source>
        <dbReference type="ARBA" id="ARBA00009606"/>
    </source>
</evidence>
<feature type="region of interest" description="Disordered" evidence="11">
    <location>
        <begin position="892"/>
        <end position="917"/>
    </location>
</feature>
<proteinExistence type="inferred from homology"/>
<evidence type="ECO:0000259" key="13">
    <source>
        <dbReference type="Pfam" id="PF12922"/>
    </source>
</evidence>
<dbReference type="Gene3D" id="1.25.10.10">
    <property type="entry name" value="Leucine-rich Repeat Variant"/>
    <property type="match status" value="2"/>
</dbReference>
<dbReference type="Pfam" id="PF12922">
    <property type="entry name" value="Cnd1_N"/>
    <property type="match status" value="1"/>
</dbReference>
<evidence type="ECO:0000313" key="15">
    <source>
        <dbReference type="Proteomes" id="UP000028045"/>
    </source>
</evidence>
<dbReference type="Pfam" id="PF12717">
    <property type="entry name" value="Cnd1"/>
    <property type="match status" value="1"/>
</dbReference>
<evidence type="ECO:0000256" key="6">
    <source>
        <dbReference type="ARBA" id="ARBA00022776"/>
    </source>
</evidence>
<accession>A0A084BAV6</accession>
<dbReference type="OrthoDB" id="436262at2759"/>
<feature type="domain" description="Condensin complex subunit 1 N-terminal" evidence="13">
    <location>
        <begin position="86"/>
        <end position="248"/>
    </location>
</feature>
<feature type="compositionally biased region" description="Basic and acidic residues" evidence="11">
    <location>
        <begin position="892"/>
        <end position="906"/>
    </location>
</feature>
<comment type="subcellular location">
    <subcellularLocation>
        <location evidence="2">Chromosome</location>
    </subcellularLocation>
    <subcellularLocation>
        <location evidence="1">Nucleus</location>
    </subcellularLocation>
</comment>
<dbReference type="AlphaFoldDB" id="A0A084BAV6"/>
<feature type="domain" description="Condensin complex subunit 1 C-terminal" evidence="12">
    <location>
        <begin position="1001"/>
        <end position="1160"/>
    </location>
</feature>
<evidence type="ECO:0000256" key="2">
    <source>
        <dbReference type="ARBA" id="ARBA00004286"/>
    </source>
</evidence>
<reference evidence="14 15" key="1">
    <citation type="journal article" date="2014" name="BMC Genomics">
        <title>Comparative genome sequencing reveals chemotype-specific gene clusters in the toxigenic black mold Stachybotrys.</title>
        <authorList>
            <person name="Semeiks J."/>
            <person name="Borek D."/>
            <person name="Otwinowski Z."/>
            <person name="Grishin N.V."/>
        </authorList>
    </citation>
    <scope>NUCLEOTIDE SEQUENCE [LARGE SCALE GENOMIC DNA]</scope>
    <source>
        <strain evidence="15">CBS 109288 / IBT 7711</strain>
    </source>
</reference>
<dbReference type="InterPro" id="IPR024324">
    <property type="entry name" value="Condensin_cplx_su1_N"/>
</dbReference>
<name>A0A084BAV6_STACB</name>
<sequence length="1185" mass="132624">MAAVAFDINDALKHYMSNPASIPTPEADSALFDCENDPEALTNHVVNSVLNPIVDAVADNPDAITRASNLDSLQLLLKYTSYLPTHALSKVFDLVMSGLSSEADAVNNDLDSPDEQDAMPHHKQLLEIYGFLLQWTIAAVETKAAEKSSSAPVARGRGKPKKAAAKEEAWDSATQLQSALDIMCKVLKLKLSKIFLTTSERDTFIGLLTRPVYMVLESEQRVKATSIRMHCFKVLCIAVKHHGHGYAAQINIIQNLTYFEHLSEPMAEFLHILAETYDYPQLADEVLREISNKEFNSNDTRGPKSVSSFIAKLSELAPRLVIKQMTMLAKQLDSESYTLRCALIEVCGNMIGYLSKQDERSENHKSQLNAFFDVLEERFLDINPYCRCRALQVYMKLCELEQKFPKRRQKAAELACRSLEDKSSNVRRNAIKLLGTLIKTHPFTVMHGAQLSRKEWQARRDKVDEELNALKPPPGMPGFGDDKANTTVDNELLDEATQIGSPEKPKPMTNDEKMEAIRKAQEEAATSEAIEKLTLTRRYYSEALKFIDVLHDATGIVCQLLGSRNKSEVIEAIDYFEVGDAYNIEQNKVGIRRMLRLIWTKGNSDEGKGVQTHLIECYRRLFFEAPDSFSPNDAANYIARNMISLTFGATPAELTSLEQLLATMMKGGIIPDVVVAKLWQVYGVQKREISRTQRRGAIIVLGMLATANPEIVVGEMETMLRTGLGSHGRNDLQLAKYTCIALRRINPTGRQAKESVIKFSRLPNDHAVCARLAAITDVPSESKEWYGVAEQAINAIYAISKHPDILCSEIIRRKTTQVFSQPQSRPASRPTSRDETKLDAEGEPTMTQAEKPRKRDNAIGLSQLLFIVGHVAIKQIVHLELCELDFKRRKQEKEKQASSKTDKDKEEGDELDLIGGTSEDDFTEAMAQIRERELLYGTNSLLAKFGPLVSEICANNTTYADKGLQAAATLCLAKLMCVSAEYCETNLPLLITIMERSPDATVRSNAVIALGDMAVCFNHLIDENTDFLYRRLADDDASVKRTCLMTLTFLILAGQVKVKGQLGEMAKCLEDEDRRIADLARMFFTELSTKDNAVYNHFVDMFSLLSAGGKMDEESFRRIVRFLLGFVEKDKHAKQLAEKLAARLSRCETERQWNDVAFALGLLQHKNEDIAKTVAEGFRVVQAAA</sequence>
<evidence type="ECO:0000256" key="7">
    <source>
        <dbReference type="ARBA" id="ARBA00023067"/>
    </source>
</evidence>
<evidence type="ECO:0000256" key="10">
    <source>
        <dbReference type="PIRNR" id="PIRNR017127"/>
    </source>
</evidence>
<dbReference type="PANTHER" id="PTHR14222">
    <property type="entry name" value="CONDENSIN"/>
    <property type="match status" value="1"/>
</dbReference>
<feature type="compositionally biased region" description="Basic and acidic residues" evidence="11">
    <location>
        <begin position="831"/>
        <end position="840"/>
    </location>
</feature>
<dbReference type="GO" id="GO:0007076">
    <property type="term" value="P:mitotic chromosome condensation"/>
    <property type="evidence" value="ECO:0007669"/>
    <property type="project" value="InterPro"/>
</dbReference>
<comment type="similarity">
    <text evidence="3 10">Belongs to the CND1 (condensin subunit 1) family.</text>
</comment>
<evidence type="ECO:0000256" key="5">
    <source>
        <dbReference type="ARBA" id="ARBA00022618"/>
    </source>
</evidence>
<dbReference type="EMBL" id="KL647495">
    <property type="protein sequence ID" value="KEY74685.1"/>
    <property type="molecule type" value="Genomic_DNA"/>
</dbReference>
<dbReference type="GO" id="GO:0042393">
    <property type="term" value="F:histone binding"/>
    <property type="evidence" value="ECO:0007669"/>
    <property type="project" value="TreeGrafter"/>
</dbReference>
<keyword evidence="6 10" id="KW-0498">Mitosis</keyword>
<dbReference type="FunFam" id="1.25.10.10:FF:000920">
    <property type="entry name" value="Condensin complex subunit 1"/>
    <property type="match status" value="1"/>
</dbReference>
<dbReference type="HOGENOM" id="CLU_001867_1_0_1"/>
<dbReference type="InterPro" id="IPR026971">
    <property type="entry name" value="CND1/NCAPD3"/>
</dbReference>
<dbReference type="FunFam" id="1.25.10.10:FF:000272">
    <property type="entry name" value="Condensin complex subunit 1"/>
    <property type="match status" value="1"/>
</dbReference>
<protein>
    <recommendedName>
        <fullName evidence="10">Condensin complex subunit 1</fullName>
    </recommendedName>
</protein>
<evidence type="ECO:0000256" key="11">
    <source>
        <dbReference type="SAM" id="MobiDB-lite"/>
    </source>
</evidence>
<dbReference type="SUPFAM" id="SSF48371">
    <property type="entry name" value="ARM repeat"/>
    <property type="match status" value="1"/>
</dbReference>
<dbReference type="Proteomes" id="UP000028045">
    <property type="component" value="Unassembled WGS sequence"/>
</dbReference>
<feature type="region of interest" description="Disordered" evidence="11">
    <location>
        <begin position="817"/>
        <end position="854"/>
    </location>
</feature>
<dbReference type="GO" id="GO:0051301">
    <property type="term" value="P:cell division"/>
    <property type="evidence" value="ECO:0007669"/>
    <property type="project" value="UniProtKB-KW"/>
</dbReference>
<dbReference type="InterPro" id="IPR011989">
    <property type="entry name" value="ARM-like"/>
</dbReference>
<dbReference type="Pfam" id="PF20168">
    <property type="entry name" value="PDS5"/>
    <property type="match status" value="1"/>
</dbReference>
<dbReference type="GO" id="GO:0010032">
    <property type="term" value="P:meiotic chromosome condensation"/>
    <property type="evidence" value="ECO:0007669"/>
    <property type="project" value="TreeGrafter"/>
</dbReference>
<feature type="compositionally biased region" description="Polar residues" evidence="11">
    <location>
        <begin position="817"/>
        <end position="830"/>
    </location>
</feature>
<evidence type="ECO:0000256" key="8">
    <source>
        <dbReference type="ARBA" id="ARBA00023242"/>
    </source>
</evidence>
<dbReference type="PIRSF" id="PIRSF017127">
    <property type="entry name" value="Condensin_D2"/>
    <property type="match status" value="1"/>
</dbReference>
<evidence type="ECO:0000259" key="12">
    <source>
        <dbReference type="Pfam" id="PF12717"/>
    </source>
</evidence>
<evidence type="ECO:0000313" key="14">
    <source>
        <dbReference type="EMBL" id="KEY74685.1"/>
    </source>
</evidence>
<feature type="compositionally biased region" description="Acidic residues" evidence="11">
    <location>
        <begin position="907"/>
        <end position="917"/>
    </location>
</feature>
<evidence type="ECO:0000256" key="4">
    <source>
        <dbReference type="ARBA" id="ARBA00022454"/>
    </source>
</evidence>